<keyword evidence="4" id="KW-1185">Reference proteome</keyword>
<keyword evidence="2" id="KW-1133">Transmembrane helix</keyword>
<name>A0A226ETA6_FOLCA</name>
<evidence type="ECO:0000256" key="1">
    <source>
        <dbReference type="SAM" id="MobiDB-lite"/>
    </source>
</evidence>
<evidence type="ECO:0000256" key="2">
    <source>
        <dbReference type="SAM" id="Phobius"/>
    </source>
</evidence>
<dbReference type="Proteomes" id="UP000198287">
    <property type="component" value="Unassembled WGS sequence"/>
</dbReference>
<feature type="compositionally biased region" description="Pro residues" evidence="1">
    <location>
        <begin position="203"/>
        <end position="213"/>
    </location>
</feature>
<comment type="caution">
    <text evidence="3">The sequence shown here is derived from an EMBL/GenBank/DDBJ whole genome shotgun (WGS) entry which is preliminary data.</text>
</comment>
<feature type="compositionally biased region" description="Basic and acidic residues" evidence="1">
    <location>
        <begin position="171"/>
        <end position="181"/>
    </location>
</feature>
<feature type="transmembrane region" description="Helical" evidence="2">
    <location>
        <begin position="266"/>
        <end position="289"/>
    </location>
</feature>
<reference evidence="3 4" key="1">
    <citation type="submission" date="2015-12" db="EMBL/GenBank/DDBJ databases">
        <title>The genome of Folsomia candida.</title>
        <authorList>
            <person name="Faddeeva A."/>
            <person name="Derks M.F."/>
            <person name="Anvar Y."/>
            <person name="Smit S."/>
            <person name="Van Straalen N."/>
            <person name="Roelofs D."/>
        </authorList>
    </citation>
    <scope>NUCLEOTIDE SEQUENCE [LARGE SCALE GENOMIC DNA]</scope>
    <source>
        <strain evidence="3 4">VU population</strain>
        <tissue evidence="3">Whole body</tissue>
    </source>
</reference>
<organism evidence="3 4">
    <name type="scientific">Folsomia candida</name>
    <name type="common">Springtail</name>
    <dbReference type="NCBI Taxonomy" id="158441"/>
    <lineage>
        <taxon>Eukaryota</taxon>
        <taxon>Metazoa</taxon>
        <taxon>Ecdysozoa</taxon>
        <taxon>Arthropoda</taxon>
        <taxon>Hexapoda</taxon>
        <taxon>Collembola</taxon>
        <taxon>Entomobryomorpha</taxon>
        <taxon>Isotomoidea</taxon>
        <taxon>Isotomidae</taxon>
        <taxon>Proisotominae</taxon>
        <taxon>Folsomia</taxon>
    </lineage>
</organism>
<keyword evidence="2" id="KW-0812">Transmembrane</keyword>
<keyword evidence="2" id="KW-0472">Membrane</keyword>
<dbReference type="EMBL" id="LNIX01000002">
    <property type="protein sequence ID" value="OXA60397.1"/>
    <property type="molecule type" value="Genomic_DNA"/>
</dbReference>
<sequence length="296" mass="33604">MDSVLANSQAHLAHKQRELAKLTEFQLPQNPHLNLGEKHHSHEAEELFKITRDLKNELDNRVPLSDPVAQIQQKKIQLLIAERQYTVAEGQIRIIQGHILSGMDPSRSALSRTSDMKTTDEMQKQAQPLLTEAAELLKKARHSVTFAELGARQRMGNIIREHHQQKQKQQQYRDSHYGRNQDEEEDEVDRAIPEVRPQSPVQQSPPSPPPYSPQPQQDNAPPPVTHYQEEAPRTPVVGAYGNEQQIVYPSEPQVFQKQKKSGGNRCCIIGFIVFVVIALLVGGGIYALYHFDVIQF</sequence>
<gene>
    <name evidence="3" type="ORF">Fcan01_04033</name>
</gene>
<proteinExistence type="predicted"/>
<evidence type="ECO:0000313" key="3">
    <source>
        <dbReference type="EMBL" id="OXA60397.1"/>
    </source>
</evidence>
<dbReference type="AlphaFoldDB" id="A0A226ETA6"/>
<accession>A0A226ETA6</accession>
<protein>
    <submittedName>
        <fullName evidence="3">Uncharacterized protein</fullName>
    </submittedName>
</protein>
<evidence type="ECO:0000313" key="4">
    <source>
        <dbReference type="Proteomes" id="UP000198287"/>
    </source>
</evidence>
<feature type="region of interest" description="Disordered" evidence="1">
    <location>
        <begin position="162"/>
        <end position="228"/>
    </location>
</feature>